<protein>
    <recommendedName>
        <fullName evidence="5">Twitching motility protein PilT</fullName>
    </recommendedName>
</protein>
<gene>
    <name evidence="3" type="ORF">AWB68_06657</name>
</gene>
<dbReference type="PANTHER" id="PTHR39081:SF1">
    <property type="entry name" value="MUT7-C RNASE DOMAIN-CONTAINING PROTEIN"/>
    <property type="match status" value="1"/>
</dbReference>
<dbReference type="InterPro" id="IPR012675">
    <property type="entry name" value="Beta-grasp_dom_sf"/>
</dbReference>
<feature type="domain" description="Ubiquitin Mut7-C" evidence="2">
    <location>
        <begin position="1"/>
        <end position="81"/>
    </location>
</feature>
<proteinExistence type="predicted"/>
<evidence type="ECO:0000259" key="1">
    <source>
        <dbReference type="Pfam" id="PF01927"/>
    </source>
</evidence>
<dbReference type="InterPro" id="IPR002782">
    <property type="entry name" value="Mut7-C_RNAse_dom"/>
</dbReference>
<dbReference type="PANTHER" id="PTHR39081">
    <property type="entry name" value="MUT7-C DOMAIN-CONTAINING PROTEIN"/>
    <property type="match status" value="1"/>
</dbReference>
<dbReference type="AlphaFoldDB" id="A0A158KNS6"/>
<dbReference type="Proteomes" id="UP000054770">
    <property type="component" value="Unassembled WGS sequence"/>
</dbReference>
<name>A0A158KNS6_9BURK</name>
<organism evidence="3 4">
    <name type="scientific">Caballeronia choica</name>
    <dbReference type="NCBI Taxonomy" id="326476"/>
    <lineage>
        <taxon>Bacteria</taxon>
        <taxon>Pseudomonadati</taxon>
        <taxon>Pseudomonadota</taxon>
        <taxon>Betaproteobacteria</taxon>
        <taxon>Burkholderiales</taxon>
        <taxon>Burkholderiaceae</taxon>
        <taxon>Caballeronia</taxon>
    </lineage>
</organism>
<comment type="caution">
    <text evidence="3">The sequence shown here is derived from an EMBL/GenBank/DDBJ whole genome shotgun (WGS) entry which is preliminary data.</text>
</comment>
<dbReference type="OrthoDB" id="9797655at2"/>
<dbReference type="Gene3D" id="3.10.20.30">
    <property type="match status" value="1"/>
</dbReference>
<feature type="domain" description="Mut7-C RNAse" evidence="1">
    <location>
        <begin position="96"/>
        <end position="239"/>
    </location>
</feature>
<evidence type="ECO:0000313" key="3">
    <source>
        <dbReference type="EMBL" id="SAL82796.1"/>
    </source>
</evidence>
<accession>A0A158KNS6</accession>
<dbReference type="InterPro" id="IPR016155">
    <property type="entry name" value="Mopterin_synth/thiamin_S_b"/>
</dbReference>
<reference evidence="3" key="1">
    <citation type="submission" date="2016-01" db="EMBL/GenBank/DDBJ databases">
        <authorList>
            <person name="Peeters C."/>
        </authorList>
    </citation>
    <scope>NUCLEOTIDE SEQUENCE [LARGE SCALE GENOMIC DNA]</scope>
    <source>
        <strain evidence="3">LMG 22940</strain>
    </source>
</reference>
<dbReference type="EMBL" id="FCON02000126">
    <property type="protein sequence ID" value="SAL82796.1"/>
    <property type="molecule type" value="Genomic_DNA"/>
</dbReference>
<evidence type="ECO:0000259" key="2">
    <source>
        <dbReference type="Pfam" id="PF14451"/>
    </source>
</evidence>
<dbReference type="InterPro" id="IPR027798">
    <property type="entry name" value="Ub_Mut7C"/>
</dbReference>
<dbReference type="Pfam" id="PF01927">
    <property type="entry name" value="Mut7-C"/>
    <property type="match status" value="1"/>
</dbReference>
<dbReference type="Pfam" id="PF14451">
    <property type="entry name" value="Ub-Mut7C"/>
    <property type="match status" value="1"/>
</dbReference>
<dbReference type="RefSeq" id="WP_087648583.1">
    <property type="nucleotide sequence ID" value="NZ_FCON02000126.1"/>
</dbReference>
<keyword evidence="4" id="KW-1185">Reference proteome</keyword>
<sequence length="247" mass="27747">MVTVTLRFYEELNDRLAPALRRREFERACPPGATARQVIEAFGIGLDEIELILVDGESAAFDRVLREGDRIAVYPVFEAFDVTPLLCVREAPLRVTRFITGGHLGALARLLRMAGFDTLCGAHLSSSAIAGIAARERRIVLARERALLARADITRGFLLHSETAVLQLRKIVERLDLKRSVRPFTRCIHCNATLRGIDDRSCVRQRVPASVYDRYEHFSICDDCGRVYWPGRHWNAIAACLADTELA</sequence>
<dbReference type="SUPFAM" id="SSF54285">
    <property type="entry name" value="MoaD/ThiS"/>
    <property type="match status" value="1"/>
</dbReference>
<evidence type="ECO:0000313" key="4">
    <source>
        <dbReference type="Proteomes" id="UP000054770"/>
    </source>
</evidence>
<evidence type="ECO:0008006" key="5">
    <source>
        <dbReference type="Google" id="ProtNLM"/>
    </source>
</evidence>